<dbReference type="AlphaFoldDB" id="A0AAN5CV31"/>
<dbReference type="Proteomes" id="UP001328107">
    <property type="component" value="Unassembled WGS sequence"/>
</dbReference>
<proteinExistence type="predicted"/>
<dbReference type="EMBL" id="BTRK01000004">
    <property type="protein sequence ID" value="GMR50557.1"/>
    <property type="molecule type" value="Genomic_DNA"/>
</dbReference>
<gene>
    <name evidence="1" type="ORF">PMAYCL1PPCAC_20752</name>
</gene>
<reference evidence="2" key="1">
    <citation type="submission" date="2022-10" db="EMBL/GenBank/DDBJ databases">
        <title>Genome assembly of Pristionchus species.</title>
        <authorList>
            <person name="Yoshida K."/>
            <person name="Sommer R.J."/>
        </authorList>
    </citation>
    <scope>NUCLEOTIDE SEQUENCE [LARGE SCALE GENOMIC DNA]</scope>
    <source>
        <strain evidence="2">RS5460</strain>
    </source>
</reference>
<name>A0AAN5CV31_9BILA</name>
<keyword evidence="2" id="KW-1185">Reference proteome</keyword>
<feature type="non-terminal residue" evidence="1">
    <location>
        <position position="1"/>
    </location>
</feature>
<evidence type="ECO:0000313" key="1">
    <source>
        <dbReference type="EMBL" id="GMR50557.1"/>
    </source>
</evidence>
<accession>A0AAN5CV31</accession>
<feature type="non-terminal residue" evidence="1">
    <location>
        <position position="72"/>
    </location>
</feature>
<organism evidence="1 2">
    <name type="scientific">Pristionchus mayeri</name>
    <dbReference type="NCBI Taxonomy" id="1317129"/>
    <lineage>
        <taxon>Eukaryota</taxon>
        <taxon>Metazoa</taxon>
        <taxon>Ecdysozoa</taxon>
        <taxon>Nematoda</taxon>
        <taxon>Chromadorea</taxon>
        <taxon>Rhabditida</taxon>
        <taxon>Rhabditina</taxon>
        <taxon>Diplogasteromorpha</taxon>
        <taxon>Diplogasteroidea</taxon>
        <taxon>Neodiplogasteridae</taxon>
        <taxon>Pristionchus</taxon>
    </lineage>
</organism>
<evidence type="ECO:0000313" key="2">
    <source>
        <dbReference type="Proteomes" id="UP001328107"/>
    </source>
</evidence>
<comment type="caution">
    <text evidence="1">The sequence shown here is derived from an EMBL/GenBank/DDBJ whole genome shotgun (WGS) entry which is preliminary data.</text>
</comment>
<protein>
    <submittedName>
        <fullName evidence="1">Uncharacterized protein</fullName>
    </submittedName>
</protein>
<sequence length="72" mass="8619">RFRGLYDSFYEYFRDHAFNPMSPGSSTAEVTRNFRCLFYALALTDRTRKEKQRNARLHFLQIFKEQSSQAVC</sequence>